<protein>
    <submittedName>
        <fullName evidence="1">Uncharacterized protein</fullName>
    </submittedName>
</protein>
<dbReference type="AlphaFoldDB" id="A0A143PN75"/>
<dbReference type="RefSeq" id="WP_110170974.1">
    <property type="nucleotide sequence ID" value="NZ_CP015136.1"/>
</dbReference>
<organism evidence="1 2">
    <name type="scientific">Luteitalea pratensis</name>
    <dbReference type="NCBI Taxonomy" id="1855912"/>
    <lineage>
        <taxon>Bacteria</taxon>
        <taxon>Pseudomonadati</taxon>
        <taxon>Acidobacteriota</taxon>
        <taxon>Vicinamibacteria</taxon>
        <taxon>Vicinamibacterales</taxon>
        <taxon>Vicinamibacteraceae</taxon>
        <taxon>Luteitalea</taxon>
    </lineage>
</organism>
<evidence type="ECO:0000313" key="1">
    <source>
        <dbReference type="EMBL" id="AMY09209.1"/>
    </source>
</evidence>
<evidence type="ECO:0000313" key="2">
    <source>
        <dbReference type="Proteomes" id="UP000076079"/>
    </source>
</evidence>
<sequence length="290" mass="32063">MDHTGRLELKLVDVDGHSLTERVDVGLRHHVLDDQRTASGVDATRVIAINDLRREPQGLYVLEVRAPSYRSIRRFVSIPPSGARQETVALPIRPDRARAVFPDFDDVDARVQGILDRSHTVAGHEGVTGRALYEALSDEARAGLLNIAKKSLATQFTDGADLLPHVTLLEARRDRCFVSVPQALRVQMPSLVQADHFHEVNGALHKPPPGFVAAGSFKTGDAFGNLQVTFFTSGSDWRADIDIDDAAGLGHVFQVVRNELHDTQTHPFDIHQLLMAHQHLDPGYRLLPRA</sequence>
<dbReference type="Proteomes" id="UP000076079">
    <property type="component" value="Chromosome"/>
</dbReference>
<name>A0A143PN75_LUTPR</name>
<gene>
    <name evidence="1" type="ORF">LuPra_02422</name>
</gene>
<accession>A0A143PN75</accession>
<reference evidence="2" key="2">
    <citation type="submission" date="2016-04" db="EMBL/GenBank/DDBJ databases">
        <title>First Complete Genome Sequence of a Subdivision 6 Acidobacterium.</title>
        <authorList>
            <person name="Huang S."/>
            <person name="Vieira S."/>
            <person name="Bunk B."/>
            <person name="Riedel T."/>
            <person name="Sproeer C."/>
            <person name="Overmann J."/>
        </authorList>
    </citation>
    <scope>NUCLEOTIDE SEQUENCE [LARGE SCALE GENOMIC DNA]</scope>
    <source>
        <strain evidence="2">DSM 100886 HEG_-6_39</strain>
    </source>
</reference>
<reference evidence="1 2" key="1">
    <citation type="journal article" date="2016" name="Genome Announc.">
        <title>First Complete Genome Sequence of a Subdivision 6 Acidobacterium Strain.</title>
        <authorList>
            <person name="Huang S."/>
            <person name="Vieira S."/>
            <person name="Bunk B."/>
            <person name="Riedel T."/>
            <person name="Sproer C."/>
            <person name="Overmann J."/>
        </authorList>
    </citation>
    <scope>NUCLEOTIDE SEQUENCE [LARGE SCALE GENOMIC DNA]</scope>
    <source>
        <strain evidence="2">DSM 100886 HEG_-6_39</strain>
    </source>
</reference>
<dbReference type="KEGG" id="abac:LuPra_02422"/>
<keyword evidence="2" id="KW-1185">Reference proteome</keyword>
<dbReference type="PATRIC" id="fig|1813736.3.peg.2545"/>
<dbReference type="EMBL" id="CP015136">
    <property type="protein sequence ID" value="AMY09209.1"/>
    <property type="molecule type" value="Genomic_DNA"/>
</dbReference>
<proteinExistence type="predicted"/>